<evidence type="ECO:0000313" key="3">
    <source>
        <dbReference type="Proteomes" id="UP000177871"/>
    </source>
</evidence>
<organism evidence="2 3">
    <name type="scientific">Candidatus Gottesmanbacteria bacterium RIFCSPHIGHO2_01_FULL_47_48</name>
    <dbReference type="NCBI Taxonomy" id="1798381"/>
    <lineage>
        <taxon>Bacteria</taxon>
        <taxon>Candidatus Gottesmaniibacteriota</taxon>
    </lineage>
</organism>
<keyword evidence="1" id="KW-0812">Transmembrane</keyword>
<feature type="transmembrane region" description="Helical" evidence="1">
    <location>
        <begin position="12"/>
        <end position="34"/>
    </location>
</feature>
<comment type="caution">
    <text evidence="2">The sequence shown here is derived from an EMBL/GenBank/DDBJ whole genome shotgun (WGS) entry which is preliminary data.</text>
</comment>
<keyword evidence="1" id="KW-0472">Membrane</keyword>
<proteinExistence type="predicted"/>
<gene>
    <name evidence="2" type="ORF">A2721_00275</name>
</gene>
<name>A0A1F6A3J9_9BACT</name>
<keyword evidence="1" id="KW-1133">Transmembrane helix</keyword>
<evidence type="ECO:0000313" key="2">
    <source>
        <dbReference type="EMBL" id="OGG19255.1"/>
    </source>
</evidence>
<protein>
    <submittedName>
        <fullName evidence="2">Uncharacterized protein</fullName>
    </submittedName>
</protein>
<reference evidence="2 3" key="1">
    <citation type="journal article" date="2016" name="Nat. Commun.">
        <title>Thousands of microbial genomes shed light on interconnected biogeochemical processes in an aquifer system.</title>
        <authorList>
            <person name="Anantharaman K."/>
            <person name="Brown C.T."/>
            <person name="Hug L.A."/>
            <person name="Sharon I."/>
            <person name="Castelle C.J."/>
            <person name="Probst A.J."/>
            <person name="Thomas B.C."/>
            <person name="Singh A."/>
            <person name="Wilkins M.J."/>
            <person name="Karaoz U."/>
            <person name="Brodie E.L."/>
            <person name="Williams K.H."/>
            <person name="Hubbard S.S."/>
            <person name="Banfield J.F."/>
        </authorList>
    </citation>
    <scope>NUCLEOTIDE SEQUENCE [LARGE SCALE GENOMIC DNA]</scope>
</reference>
<sequence>MARKTKTFKTKVIWLRAFSTLSINLSAAWVGVATVTPNFVNLGSEATIRTLIIDFLAAILLLLIHIVLELEAER</sequence>
<accession>A0A1F6A3J9</accession>
<dbReference type="Proteomes" id="UP000177871">
    <property type="component" value="Unassembled WGS sequence"/>
</dbReference>
<evidence type="ECO:0000256" key="1">
    <source>
        <dbReference type="SAM" id="Phobius"/>
    </source>
</evidence>
<dbReference type="AlphaFoldDB" id="A0A1F6A3J9"/>
<feature type="transmembrane region" description="Helical" evidence="1">
    <location>
        <begin position="46"/>
        <end position="68"/>
    </location>
</feature>
<dbReference type="EMBL" id="MFJK01000008">
    <property type="protein sequence ID" value="OGG19255.1"/>
    <property type="molecule type" value="Genomic_DNA"/>
</dbReference>